<sequence length="231" mass="26643">MSEPRPYEEEEEKKEESVYGAELDRKLRMYENAIQMERYYICNATLKCGQLYQVHCGLSSARNFELAVKIEYKPDNTGNVQISLSTFERPMFVNHLKWFRFETLEAAAAASVASNVKLTCDENIEISGLVCDGIKFVTLSNGHDTFYFTQQEMQELVRIDSTISFRIEILSPINCLHYYNNVLDTICVLLKNSKHIVSPIDVLKSFYDITSNSIEAYCLRECLYFNIDKVG</sequence>
<gene>
    <name evidence="1" type="ORF">ACAOBT_LOCUS32539</name>
</gene>
<proteinExistence type="predicted"/>
<dbReference type="AlphaFoldDB" id="A0A9P0Q6H8"/>
<dbReference type="EMBL" id="CAKOFQ010008131">
    <property type="protein sequence ID" value="CAH2011982.1"/>
    <property type="molecule type" value="Genomic_DNA"/>
</dbReference>
<reference evidence="1" key="1">
    <citation type="submission" date="2022-03" db="EMBL/GenBank/DDBJ databases">
        <authorList>
            <person name="Sayadi A."/>
        </authorList>
    </citation>
    <scope>NUCLEOTIDE SEQUENCE</scope>
</reference>
<evidence type="ECO:0000313" key="2">
    <source>
        <dbReference type="Proteomes" id="UP001152888"/>
    </source>
</evidence>
<accession>A0A9P0Q6H8</accession>
<name>A0A9P0Q6H8_ACAOB</name>
<comment type="caution">
    <text evidence="1">The sequence shown here is derived from an EMBL/GenBank/DDBJ whole genome shotgun (WGS) entry which is preliminary data.</text>
</comment>
<protein>
    <submittedName>
        <fullName evidence="1">Uncharacterized protein</fullName>
    </submittedName>
</protein>
<evidence type="ECO:0000313" key="1">
    <source>
        <dbReference type="EMBL" id="CAH2011982.1"/>
    </source>
</evidence>
<organism evidence="1 2">
    <name type="scientific">Acanthoscelides obtectus</name>
    <name type="common">Bean weevil</name>
    <name type="synonym">Bruchus obtectus</name>
    <dbReference type="NCBI Taxonomy" id="200917"/>
    <lineage>
        <taxon>Eukaryota</taxon>
        <taxon>Metazoa</taxon>
        <taxon>Ecdysozoa</taxon>
        <taxon>Arthropoda</taxon>
        <taxon>Hexapoda</taxon>
        <taxon>Insecta</taxon>
        <taxon>Pterygota</taxon>
        <taxon>Neoptera</taxon>
        <taxon>Endopterygota</taxon>
        <taxon>Coleoptera</taxon>
        <taxon>Polyphaga</taxon>
        <taxon>Cucujiformia</taxon>
        <taxon>Chrysomeloidea</taxon>
        <taxon>Chrysomelidae</taxon>
        <taxon>Bruchinae</taxon>
        <taxon>Bruchini</taxon>
        <taxon>Acanthoscelides</taxon>
    </lineage>
</organism>
<keyword evidence="2" id="KW-1185">Reference proteome</keyword>
<dbReference type="Proteomes" id="UP001152888">
    <property type="component" value="Unassembled WGS sequence"/>
</dbReference>